<feature type="signal peptide" evidence="1">
    <location>
        <begin position="1"/>
        <end position="21"/>
    </location>
</feature>
<dbReference type="Proteomes" id="UP000560658">
    <property type="component" value="Unassembled WGS sequence"/>
</dbReference>
<evidence type="ECO:0000313" key="2">
    <source>
        <dbReference type="EMBL" id="MBB4042583.1"/>
    </source>
</evidence>
<dbReference type="PROSITE" id="PS51257">
    <property type="entry name" value="PROKAR_LIPOPROTEIN"/>
    <property type="match status" value="1"/>
</dbReference>
<gene>
    <name evidence="2" type="ORF">GGR06_000342</name>
</gene>
<protein>
    <recommendedName>
        <fullName evidence="4">DUF5034 domain-containing protein</fullName>
    </recommendedName>
</protein>
<dbReference type="InterPro" id="IPR032215">
    <property type="entry name" value="DUF5034"/>
</dbReference>
<feature type="chain" id="PRO_5032561617" description="DUF5034 domain-containing protein" evidence="1">
    <location>
        <begin position="22"/>
        <end position="186"/>
    </location>
</feature>
<evidence type="ECO:0000313" key="3">
    <source>
        <dbReference type="Proteomes" id="UP000560658"/>
    </source>
</evidence>
<sequence length="186" mass="20693">MKKHLLHLLFGVLFFLCAAMSCEEGTSVDRESLSGALVDFELTHLDNAGERPQSVTDGRVKKEAYVMKISLLSEPEENTSSIDKTRLEYLLTDPIVNIRIFTETNFSEKYPAGADISSLFYNYPRHMGTGQIADNDGSIKRAGETSCLFKALVTAPAQSGTYCFRVKLIFKSGDSMEKTTEPLVLY</sequence>
<keyword evidence="1" id="KW-0732">Signal</keyword>
<evidence type="ECO:0008006" key="4">
    <source>
        <dbReference type="Google" id="ProtNLM"/>
    </source>
</evidence>
<proteinExistence type="predicted"/>
<dbReference type="Pfam" id="PF16437">
    <property type="entry name" value="DUF5034"/>
    <property type="match status" value="1"/>
</dbReference>
<organism evidence="2 3">
    <name type="scientific">Bacteroides reticulotermitis</name>
    <dbReference type="NCBI Taxonomy" id="1133319"/>
    <lineage>
        <taxon>Bacteria</taxon>
        <taxon>Pseudomonadati</taxon>
        <taxon>Bacteroidota</taxon>
        <taxon>Bacteroidia</taxon>
        <taxon>Bacteroidales</taxon>
        <taxon>Bacteroidaceae</taxon>
        <taxon>Bacteroides</taxon>
    </lineage>
</organism>
<dbReference type="RefSeq" id="WP_183207600.1">
    <property type="nucleotide sequence ID" value="NZ_JACIER010000001.1"/>
</dbReference>
<evidence type="ECO:0000256" key="1">
    <source>
        <dbReference type="SAM" id="SignalP"/>
    </source>
</evidence>
<accession>A0A840D2R6</accession>
<dbReference type="AlphaFoldDB" id="A0A840D2R6"/>
<dbReference type="EMBL" id="JACIER010000001">
    <property type="protein sequence ID" value="MBB4042583.1"/>
    <property type="molecule type" value="Genomic_DNA"/>
</dbReference>
<name>A0A840D2R6_9BACE</name>
<comment type="caution">
    <text evidence="2">The sequence shown here is derived from an EMBL/GenBank/DDBJ whole genome shotgun (WGS) entry which is preliminary data.</text>
</comment>
<reference evidence="2" key="1">
    <citation type="submission" date="2020-08" db="EMBL/GenBank/DDBJ databases">
        <title>Genomic Encyclopedia of Type Strains, Phase IV (KMG-IV): sequencing the most valuable type-strain genomes for metagenomic binning, comparative biology and taxonomic classification.</title>
        <authorList>
            <person name="Goeker M."/>
        </authorList>
    </citation>
    <scope>NUCLEOTIDE SEQUENCE [LARGE SCALE GENOMIC DNA]</scope>
    <source>
        <strain evidence="2">DSM 105720</strain>
    </source>
</reference>
<keyword evidence="3" id="KW-1185">Reference proteome</keyword>